<evidence type="ECO:0000313" key="3">
    <source>
        <dbReference type="Proteomes" id="UP000198788"/>
    </source>
</evidence>
<accession>A0A1I6Q0A4</accession>
<organism evidence="2 3">
    <name type="scientific">Brevundimonas viscosa</name>
    <dbReference type="NCBI Taxonomy" id="871741"/>
    <lineage>
        <taxon>Bacteria</taxon>
        <taxon>Pseudomonadati</taxon>
        <taxon>Pseudomonadota</taxon>
        <taxon>Alphaproteobacteria</taxon>
        <taxon>Caulobacterales</taxon>
        <taxon>Caulobacteraceae</taxon>
        <taxon>Brevundimonas</taxon>
    </lineage>
</organism>
<keyword evidence="3" id="KW-1185">Reference proteome</keyword>
<name>A0A1I6Q0A4_9CAUL</name>
<dbReference type="STRING" id="871741.SAMN05192570_1448"/>
<sequence length="63" mass="6554">MRSRGGVFTPRERRAALWALVGATLIAAGGIVIQQHTQPSLGGMDAYESAPPPGVLEAQPLQG</sequence>
<dbReference type="RefSeq" id="WP_092308255.1">
    <property type="nucleotide sequence ID" value="NZ_FOZV01000002.1"/>
</dbReference>
<reference evidence="3" key="1">
    <citation type="submission" date="2016-10" db="EMBL/GenBank/DDBJ databases">
        <authorList>
            <person name="Varghese N."/>
            <person name="Submissions S."/>
        </authorList>
    </citation>
    <scope>NUCLEOTIDE SEQUENCE [LARGE SCALE GENOMIC DNA]</scope>
    <source>
        <strain evidence="3">CGMCC 1.10683</strain>
    </source>
</reference>
<dbReference type="OrthoDB" id="7207131at2"/>
<protein>
    <submittedName>
        <fullName evidence="2">Uncharacterized protein</fullName>
    </submittedName>
</protein>
<evidence type="ECO:0000313" key="2">
    <source>
        <dbReference type="EMBL" id="SFS45853.1"/>
    </source>
</evidence>
<evidence type="ECO:0000256" key="1">
    <source>
        <dbReference type="SAM" id="MobiDB-lite"/>
    </source>
</evidence>
<feature type="region of interest" description="Disordered" evidence="1">
    <location>
        <begin position="41"/>
        <end position="63"/>
    </location>
</feature>
<gene>
    <name evidence="2" type="ORF">SAMN05192570_1448</name>
</gene>
<proteinExistence type="predicted"/>
<dbReference type="AlphaFoldDB" id="A0A1I6Q0A4"/>
<dbReference type="EMBL" id="FOZV01000002">
    <property type="protein sequence ID" value="SFS45853.1"/>
    <property type="molecule type" value="Genomic_DNA"/>
</dbReference>
<dbReference type="Proteomes" id="UP000198788">
    <property type="component" value="Unassembled WGS sequence"/>
</dbReference>